<feature type="transmembrane region" description="Helical" evidence="7">
    <location>
        <begin position="239"/>
        <end position="258"/>
    </location>
</feature>
<name>A0AAU0UPW1_9FIRM</name>
<keyword evidence="4 7" id="KW-0812">Transmembrane</keyword>
<evidence type="ECO:0000313" key="10">
    <source>
        <dbReference type="Proteomes" id="UP001329915"/>
    </source>
</evidence>
<dbReference type="Proteomes" id="UP001329915">
    <property type="component" value="Chromosome"/>
</dbReference>
<reference evidence="9 10" key="1">
    <citation type="submission" date="2023-04" db="EMBL/GenBank/DDBJ databases">
        <authorList>
            <person name="Hsu D."/>
        </authorList>
    </citation>
    <scope>NUCLEOTIDE SEQUENCE [LARGE SCALE GENOMIC DNA]</scope>
    <source>
        <strain evidence="9 10">MK1</strain>
    </source>
</reference>
<dbReference type="SUPFAM" id="SSF103481">
    <property type="entry name" value="Multidrug resistance efflux transporter EmrE"/>
    <property type="match status" value="2"/>
</dbReference>
<evidence type="ECO:0000256" key="3">
    <source>
        <dbReference type="ARBA" id="ARBA00022475"/>
    </source>
</evidence>
<dbReference type="EMBL" id="CP121694">
    <property type="protein sequence ID" value="WRO21223.1"/>
    <property type="molecule type" value="Genomic_DNA"/>
</dbReference>
<protein>
    <submittedName>
        <fullName evidence="9">DMT family transporter</fullName>
    </submittedName>
</protein>
<evidence type="ECO:0000259" key="8">
    <source>
        <dbReference type="Pfam" id="PF00892"/>
    </source>
</evidence>
<keyword evidence="6 7" id="KW-0472">Membrane</keyword>
<dbReference type="Pfam" id="PF00892">
    <property type="entry name" value="EamA"/>
    <property type="match status" value="2"/>
</dbReference>
<dbReference type="AlphaFoldDB" id="A0AAU0UPW1"/>
<feature type="transmembrane region" description="Helical" evidence="7">
    <location>
        <begin position="122"/>
        <end position="144"/>
    </location>
</feature>
<dbReference type="InterPro" id="IPR051258">
    <property type="entry name" value="Diverse_Substrate_Transporter"/>
</dbReference>
<dbReference type="InterPro" id="IPR000620">
    <property type="entry name" value="EamA_dom"/>
</dbReference>
<keyword evidence="10" id="KW-1185">Reference proteome</keyword>
<keyword evidence="3" id="KW-1003">Cell membrane</keyword>
<evidence type="ECO:0000256" key="4">
    <source>
        <dbReference type="ARBA" id="ARBA00022692"/>
    </source>
</evidence>
<evidence type="ECO:0000256" key="2">
    <source>
        <dbReference type="ARBA" id="ARBA00007362"/>
    </source>
</evidence>
<comment type="similarity">
    <text evidence="2">Belongs to the EamA transporter family.</text>
</comment>
<proteinExistence type="inferred from homology"/>
<feature type="domain" description="EamA" evidence="8">
    <location>
        <begin position="147"/>
        <end position="279"/>
    </location>
</feature>
<accession>A0AAU0UPW1</accession>
<feature type="transmembrane region" description="Helical" evidence="7">
    <location>
        <begin position="208"/>
        <end position="227"/>
    </location>
</feature>
<feature type="domain" description="EamA" evidence="8">
    <location>
        <begin position="9"/>
        <end position="138"/>
    </location>
</feature>
<feature type="transmembrane region" description="Helical" evidence="7">
    <location>
        <begin position="66"/>
        <end position="84"/>
    </location>
</feature>
<dbReference type="PANTHER" id="PTHR42920:SF5">
    <property type="entry name" value="EAMA DOMAIN-CONTAINING PROTEIN"/>
    <property type="match status" value="1"/>
</dbReference>
<evidence type="ECO:0000256" key="1">
    <source>
        <dbReference type="ARBA" id="ARBA00004651"/>
    </source>
</evidence>
<feature type="transmembrane region" description="Helical" evidence="7">
    <location>
        <begin position="150"/>
        <end position="169"/>
    </location>
</feature>
<dbReference type="RefSeq" id="WP_366924075.1">
    <property type="nucleotide sequence ID" value="NZ_CP121694.1"/>
</dbReference>
<feature type="transmembrane region" description="Helical" evidence="7">
    <location>
        <begin position="12"/>
        <end position="31"/>
    </location>
</feature>
<comment type="subcellular location">
    <subcellularLocation>
        <location evidence="1">Cell membrane</location>
        <topology evidence="1">Multi-pass membrane protein</topology>
    </subcellularLocation>
</comment>
<dbReference type="GO" id="GO:0005886">
    <property type="term" value="C:plasma membrane"/>
    <property type="evidence" value="ECO:0007669"/>
    <property type="project" value="UniProtKB-SubCell"/>
</dbReference>
<evidence type="ECO:0000313" key="9">
    <source>
        <dbReference type="EMBL" id="WRO21223.1"/>
    </source>
</evidence>
<dbReference type="InterPro" id="IPR037185">
    <property type="entry name" value="EmrE-like"/>
</dbReference>
<gene>
    <name evidence="9" type="ORF">MFMK1_001026</name>
</gene>
<dbReference type="KEGG" id="dbc:MFMK1_001026"/>
<evidence type="ECO:0000256" key="5">
    <source>
        <dbReference type="ARBA" id="ARBA00022989"/>
    </source>
</evidence>
<dbReference type="PANTHER" id="PTHR42920">
    <property type="entry name" value="OS03G0707200 PROTEIN-RELATED"/>
    <property type="match status" value="1"/>
</dbReference>
<feature type="transmembrane region" description="Helical" evidence="7">
    <location>
        <begin position="176"/>
        <end position="196"/>
    </location>
</feature>
<feature type="transmembrane region" description="Helical" evidence="7">
    <location>
        <begin position="37"/>
        <end position="54"/>
    </location>
</feature>
<feature type="transmembrane region" description="Helical" evidence="7">
    <location>
        <begin position="96"/>
        <end position="115"/>
    </location>
</feature>
<evidence type="ECO:0000256" key="7">
    <source>
        <dbReference type="SAM" id="Phobius"/>
    </source>
</evidence>
<sequence length="284" mass="30433">MDNNRQLQADLLLLIVALIWGLTFVSVKNALVDIGPYTFNAIRFGIAFIFMGLFSGRKLRQINKKSLSAGMTVGMVLFAGYSFQTIGLQYTTASNAGFITGLSVVMVPLFARLLFKRTANRYAILGAITAAAGLGLLSLSLPLAVNLGDLLVLFCAASFALHIVFVGRYSPNHDTMVLVVIQIGTVAILSGLSALVWEGQAVHFTANVIWGLIITAIPATALAYLIQNWAQKFTTETRTAIILSMEPVFAALFALILLHEALGVKDISGGLLVLAGMLLAELKT</sequence>
<organism evidence="9 10">
    <name type="scientific">Metallumcola ferriviriculae</name>
    <dbReference type="NCBI Taxonomy" id="3039180"/>
    <lineage>
        <taxon>Bacteria</taxon>
        <taxon>Bacillati</taxon>
        <taxon>Bacillota</taxon>
        <taxon>Clostridia</taxon>
        <taxon>Neomoorellales</taxon>
        <taxon>Desulfitibacteraceae</taxon>
        <taxon>Metallumcola</taxon>
    </lineage>
</organism>
<evidence type="ECO:0000256" key="6">
    <source>
        <dbReference type="ARBA" id="ARBA00023136"/>
    </source>
</evidence>
<keyword evidence="5 7" id="KW-1133">Transmembrane helix</keyword>